<keyword evidence="1" id="KW-0949">S-adenosyl-L-methionine</keyword>
<dbReference type="SUPFAM" id="SSF102114">
    <property type="entry name" value="Radical SAM enzymes"/>
    <property type="match status" value="1"/>
</dbReference>
<evidence type="ECO:0000259" key="5">
    <source>
        <dbReference type="PROSITE" id="PS51918"/>
    </source>
</evidence>
<evidence type="ECO:0000256" key="3">
    <source>
        <dbReference type="ARBA" id="ARBA00023004"/>
    </source>
</evidence>
<dbReference type="InterPro" id="IPR058240">
    <property type="entry name" value="rSAM_sf"/>
</dbReference>
<dbReference type="AlphaFoldDB" id="A0A7C4UD35"/>
<evidence type="ECO:0000256" key="2">
    <source>
        <dbReference type="ARBA" id="ARBA00022723"/>
    </source>
</evidence>
<evidence type="ECO:0000313" key="6">
    <source>
        <dbReference type="EMBL" id="HGW92154.1"/>
    </source>
</evidence>
<dbReference type="PROSITE" id="PS51918">
    <property type="entry name" value="RADICAL_SAM"/>
    <property type="match status" value="1"/>
</dbReference>
<reference evidence="6" key="1">
    <citation type="journal article" date="2020" name="mSystems">
        <title>Genome- and Community-Level Interaction Insights into Carbon Utilization and Element Cycling Functions of Hydrothermarchaeota in Hydrothermal Sediment.</title>
        <authorList>
            <person name="Zhou Z."/>
            <person name="Liu Y."/>
            <person name="Xu W."/>
            <person name="Pan J."/>
            <person name="Luo Z.H."/>
            <person name="Li M."/>
        </authorList>
    </citation>
    <scope>NUCLEOTIDE SEQUENCE [LARGE SCALE GENOMIC DNA]</scope>
    <source>
        <strain evidence="6">SpSt-780</strain>
    </source>
</reference>
<comment type="caution">
    <text evidence="6">The sequence shown here is derived from an EMBL/GenBank/DDBJ whole genome shotgun (WGS) entry which is preliminary data.</text>
</comment>
<dbReference type="SMART" id="SM00729">
    <property type="entry name" value="Elp3"/>
    <property type="match status" value="1"/>
</dbReference>
<dbReference type="Pfam" id="PF04055">
    <property type="entry name" value="Radical_SAM"/>
    <property type="match status" value="1"/>
</dbReference>
<feature type="domain" description="Radical SAM core" evidence="5">
    <location>
        <begin position="112"/>
        <end position="325"/>
    </location>
</feature>
<evidence type="ECO:0000256" key="4">
    <source>
        <dbReference type="ARBA" id="ARBA00023014"/>
    </source>
</evidence>
<organism evidence="6">
    <name type="scientific">candidate division WOR-3 bacterium</name>
    <dbReference type="NCBI Taxonomy" id="2052148"/>
    <lineage>
        <taxon>Bacteria</taxon>
        <taxon>Bacteria division WOR-3</taxon>
    </lineage>
</organism>
<dbReference type="PANTHER" id="PTHR43524:SF1">
    <property type="entry name" value="RADICAL SAM SUPERFAMILY PROTEIN"/>
    <property type="match status" value="1"/>
</dbReference>
<protein>
    <submittedName>
        <fullName evidence="6">Radical SAM protein</fullName>
    </submittedName>
</protein>
<dbReference type="GO" id="GO:0051536">
    <property type="term" value="F:iron-sulfur cluster binding"/>
    <property type="evidence" value="ECO:0007669"/>
    <property type="project" value="UniProtKB-KW"/>
</dbReference>
<dbReference type="SFLD" id="SFLDG01067">
    <property type="entry name" value="SPASM/twitch_domain_containing"/>
    <property type="match status" value="1"/>
</dbReference>
<dbReference type="InterPro" id="IPR023885">
    <property type="entry name" value="4Fe4S-binding_SPASM_dom"/>
</dbReference>
<dbReference type="GO" id="GO:0046872">
    <property type="term" value="F:metal ion binding"/>
    <property type="evidence" value="ECO:0007669"/>
    <property type="project" value="UniProtKB-KW"/>
</dbReference>
<sequence length="484" mass="56391">MTVSDLKTFIGRTVLSTSTQIVSNDFLRKNLLKQLEYTMYRDLIKKNPDGRPLKVQEDKYYAGKALLNSIDRAIGKGNLSKNAIRGLLNVFLGNVFYQGFYERRKYAQKYGKTPPLFFTISPTRMCNLKCIGCYAGSEGVYTERLPFNIFDEVLNQAKRLWGARFFVISGGEPLLYKDDGKGLFDIFKKHNDCYFLMYTNGTLIDKENAKELAYLGNVTPAISVEGMKEETDTRRGKGVFEKIIKAFENLRNEGVPFGISITATRQNVNTIISDNFFNFYFNEQGAIYGWVFQYMPIGRGYTCDLMITPEERLKLFEWAWRMVKEEGIFIMDFWNSANASDGCISGARSGGYFYINWNGDVMPCVFIPYSVDNVIERFKEGKDLNDIINSQFFKDIREWQDEYAYKRKPEEHGNWLMPCFIRDHHDVFLKIVKKNNAKPIDEDAKIALTDDDYHKKLIEYDKRMEELTKPIWENVYLSPERRRE</sequence>
<keyword evidence="3" id="KW-0408">Iron</keyword>
<dbReference type="CDD" id="cd01335">
    <property type="entry name" value="Radical_SAM"/>
    <property type="match status" value="1"/>
</dbReference>
<dbReference type="InterPro" id="IPR007197">
    <property type="entry name" value="rSAM"/>
</dbReference>
<keyword evidence="2" id="KW-0479">Metal-binding</keyword>
<dbReference type="Pfam" id="PF13186">
    <property type="entry name" value="SPASM"/>
    <property type="match status" value="1"/>
</dbReference>
<dbReference type="EMBL" id="DTHG01000083">
    <property type="protein sequence ID" value="HGW92154.1"/>
    <property type="molecule type" value="Genomic_DNA"/>
</dbReference>
<gene>
    <name evidence="6" type="ORF">ENV67_06415</name>
</gene>
<dbReference type="InterPro" id="IPR006638">
    <property type="entry name" value="Elp3/MiaA/NifB-like_rSAM"/>
</dbReference>
<dbReference type="InterPro" id="IPR013785">
    <property type="entry name" value="Aldolase_TIM"/>
</dbReference>
<accession>A0A7C4UD35</accession>
<proteinExistence type="predicted"/>
<evidence type="ECO:0000256" key="1">
    <source>
        <dbReference type="ARBA" id="ARBA00022691"/>
    </source>
</evidence>
<dbReference type="PANTHER" id="PTHR43524">
    <property type="entry name" value="RADICAL SAM SUPERFAMILY PROTEIN"/>
    <property type="match status" value="1"/>
</dbReference>
<name>A0A7C4UD35_UNCW3</name>
<dbReference type="GO" id="GO:0003824">
    <property type="term" value="F:catalytic activity"/>
    <property type="evidence" value="ECO:0007669"/>
    <property type="project" value="InterPro"/>
</dbReference>
<dbReference type="SFLD" id="SFLDS00029">
    <property type="entry name" value="Radical_SAM"/>
    <property type="match status" value="1"/>
</dbReference>
<dbReference type="Gene3D" id="3.20.20.70">
    <property type="entry name" value="Aldolase class I"/>
    <property type="match status" value="1"/>
</dbReference>
<keyword evidence="4" id="KW-0411">Iron-sulfur</keyword>